<accession>A0A2U3QFY0</accession>
<name>A0A2U3QFY0_9BACT</name>
<dbReference type="HAMAP" id="MF_01875">
    <property type="entry name" value="Prokaryotic_Ku"/>
    <property type="match status" value="1"/>
</dbReference>
<keyword evidence="2" id="KW-0234">DNA repair</keyword>
<evidence type="ECO:0000256" key="1">
    <source>
        <dbReference type="ARBA" id="ARBA00023125"/>
    </source>
</evidence>
<protein>
    <recommendedName>
        <fullName evidence="2">Non-homologous end joining protein Ku</fullName>
    </recommendedName>
</protein>
<dbReference type="PIRSF" id="PIRSF006493">
    <property type="entry name" value="Prok_Ku"/>
    <property type="match status" value="1"/>
</dbReference>
<evidence type="ECO:0000256" key="2">
    <source>
        <dbReference type="HAMAP-Rule" id="MF_01875"/>
    </source>
</evidence>
<dbReference type="GO" id="GO:0006310">
    <property type="term" value="P:DNA recombination"/>
    <property type="evidence" value="ECO:0007669"/>
    <property type="project" value="UniProtKB-KW"/>
</dbReference>
<comment type="similarity">
    <text evidence="2">Belongs to the prokaryotic Ku family.</text>
</comment>
<reference evidence="5" key="1">
    <citation type="submission" date="2018-03" db="EMBL/GenBank/DDBJ databases">
        <authorList>
            <person name="Zecchin S."/>
        </authorList>
    </citation>
    <scope>NUCLEOTIDE SEQUENCE [LARGE SCALE GENOMIC DNA]</scope>
</reference>
<comment type="subunit">
    <text evidence="2">Homodimer. Interacts with LigD.</text>
</comment>
<dbReference type="SMART" id="SM00559">
    <property type="entry name" value="Ku78"/>
    <property type="match status" value="1"/>
</dbReference>
<evidence type="ECO:0000259" key="3">
    <source>
        <dbReference type="SMART" id="SM00559"/>
    </source>
</evidence>
<gene>
    <name evidence="2 4" type="primary">ku</name>
    <name evidence="4" type="ORF">NBG4_200030</name>
</gene>
<comment type="function">
    <text evidence="2">With LigD forms a non-homologous end joining (NHEJ) DNA repair enzyme, which repairs dsDNA breaks with reduced fidelity. Binds linear dsDNA with 5'- and 3'- overhangs but not closed circular dsDNA nor ssDNA. Recruits and stimulates the ligase activity of LigD.</text>
</comment>
<dbReference type="Proteomes" id="UP000245125">
    <property type="component" value="Unassembled WGS sequence"/>
</dbReference>
<dbReference type="NCBIfam" id="TIGR02772">
    <property type="entry name" value="Ku_bact"/>
    <property type="match status" value="1"/>
</dbReference>
<dbReference type="SUPFAM" id="SSF100939">
    <property type="entry name" value="SPOC domain-like"/>
    <property type="match status" value="1"/>
</dbReference>
<keyword evidence="5" id="KW-1185">Reference proteome</keyword>
<dbReference type="PANTHER" id="PTHR41251">
    <property type="entry name" value="NON-HOMOLOGOUS END JOINING PROTEIN KU"/>
    <property type="match status" value="1"/>
</dbReference>
<evidence type="ECO:0000313" key="5">
    <source>
        <dbReference type="Proteomes" id="UP000245125"/>
    </source>
</evidence>
<dbReference type="InterPro" id="IPR006164">
    <property type="entry name" value="DNA_bd_Ku70/Ku80"/>
</dbReference>
<dbReference type="Gene3D" id="2.40.290.10">
    <property type="match status" value="1"/>
</dbReference>
<dbReference type="OrthoDB" id="9780854at2"/>
<dbReference type="Pfam" id="PF02735">
    <property type="entry name" value="Ku"/>
    <property type="match status" value="1"/>
</dbReference>
<keyword evidence="2" id="KW-0227">DNA damage</keyword>
<dbReference type="AlphaFoldDB" id="A0A2U3QFY0"/>
<keyword evidence="1 2" id="KW-0238">DNA-binding</keyword>
<proteinExistence type="inferred from homology"/>
<keyword evidence="2" id="KW-0233">DNA recombination</keyword>
<dbReference type="PANTHER" id="PTHR41251:SF1">
    <property type="entry name" value="NON-HOMOLOGOUS END JOINING PROTEIN KU"/>
    <property type="match status" value="1"/>
</dbReference>
<dbReference type="GO" id="GO:0003690">
    <property type="term" value="F:double-stranded DNA binding"/>
    <property type="evidence" value="ECO:0007669"/>
    <property type="project" value="UniProtKB-UniRule"/>
</dbReference>
<dbReference type="GO" id="GO:0006303">
    <property type="term" value="P:double-strand break repair via nonhomologous end joining"/>
    <property type="evidence" value="ECO:0007669"/>
    <property type="project" value="UniProtKB-UniRule"/>
</dbReference>
<dbReference type="EMBL" id="OUUY01000065">
    <property type="protein sequence ID" value="SPQ00322.1"/>
    <property type="molecule type" value="Genomic_DNA"/>
</dbReference>
<dbReference type="InterPro" id="IPR016194">
    <property type="entry name" value="SPOC-like_C_dom_sf"/>
</dbReference>
<dbReference type="InterPro" id="IPR009187">
    <property type="entry name" value="Prok_Ku"/>
</dbReference>
<organism evidence="4 5">
    <name type="scientific">Candidatus Sulfobium mesophilum</name>
    <dbReference type="NCBI Taxonomy" id="2016548"/>
    <lineage>
        <taxon>Bacteria</taxon>
        <taxon>Pseudomonadati</taxon>
        <taxon>Nitrospirota</taxon>
        <taxon>Nitrospiria</taxon>
        <taxon>Nitrospirales</taxon>
        <taxon>Nitrospiraceae</taxon>
        <taxon>Candidatus Sulfobium</taxon>
    </lineage>
</organism>
<evidence type="ECO:0000313" key="4">
    <source>
        <dbReference type="EMBL" id="SPQ00322.1"/>
    </source>
</evidence>
<feature type="domain" description="Ku" evidence="3">
    <location>
        <begin position="53"/>
        <end position="182"/>
    </location>
</feature>
<sequence>MRAIWKGHIRFSLVTIPVLIYNAVDTEQKISFHLLHKKDHGTISYDKRCKKCSKVVSSEEIVKGYKYEPEKYVIVEKEDLDKLNLKSTKIIEIGGFIDAKEVHPTLYESPYYAGPDGPVAVKAYSLLAAALRETGKVGIGKVVLHDREDVVMIAPYENAVVLYRLRSPGEIRSIREIPLLDEKPADKEGLKLARSLVDSMSTTLKNIDLADEYHDALKAIIDAKIAGKEIVTVEEEEKPVVDIMTALKQSIEQAKSQKKPIGKTKHLKVVH</sequence>